<evidence type="ECO:0000256" key="1">
    <source>
        <dbReference type="SAM" id="MobiDB-lite"/>
    </source>
</evidence>
<evidence type="ECO:0000313" key="2">
    <source>
        <dbReference type="EMBL" id="TRW46364.1"/>
    </source>
</evidence>
<reference evidence="2 3" key="1">
    <citation type="submission" date="2019-07" db="EMBL/GenBank/DDBJ databases">
        <title>Georgenia wutianyii sp. nov. and Georgenia *** sp. nov. isolated from plateau pika (Ochotona curzoniae) in the Qinghai-Tibet plateau of China.</title>
        <authorList>
            <person name="Tian Z."/>
        </authorList>
    </citation>
    <scope>NUCLEOTIDE SEQUENCE [LARGE SCALE GENOMIC DNA]</scope>
    <source>
        <strain evidence="2 3">Z446</strain>
    </source>
</reference>
<dbReference type="EMBL" id="VJXR01000010">
    <property type="protein sequence ID" value="TRW46364.1"/>
    <property type="molecule type" value="Genomic_DNA"/>
</dbReference>
<organism evidence="2 3">
    <name type="scientific">Georgenia yuyongxinii</name>
    <dbReference type="NCBI Taxonomy" id="2589797"/>
    <lineage>
        <taxon>Bacteria</taxon>
        <taxon>Bacillati</taxon>
        <taxon>Actinomycetota</taxon>
        <taxon>Actinomycetes</taxon>
        <taxon>Micrococcales</taxon>
        <taxon>Bogoriellaceae</taxon>
        <taxon>Georgenia</taxon>
    </lineage>
</organism>
<gene>
    <name evidence="2" type="ORF">FJ693_05410</name>
</gene>
<dbReference type="AlphaFoldDB" id="A0A552WUB5"/>
<evidence type="ECO:0000313" key="3">
    <source>
        <dbReference type="Proteomes" id="UP000318693"/>
    </source>
</evidence>
<feature type="region of interest" description="Disordered" evidence="1">
    <location>
        <begin position="118"/>
        <end position="138"/>
    </location>
</feature>
<protein>
    <submittedName>
        <fullName evidence="2">Uncharacterized protein</fullName>
    </submittedName>
</protein>
<dbReference type="Proteomes" id="UP000318693">
    <property type="component" value="Unassembled WGS sequence"/>
</dbReference>
<accession>A0A552WUB5</accession>
<comment type="caution">
    <text evidence="2">The sequence shown here is derived from an EMBL/GenBank/DDBJ whole genome shotgun (WGS) entry which is preliminary data.</text>
</comment>
<name>A0A552WUB5_9MICO</name>
<proteinExistence type="predicted"/>
<sequence length="158" mass="17175">MLPAPLTHMHLHPFARAVLLDAFAAAEANGYHPHAEPGDDYVRVSAGVDHDTAVYVHPREFSIALDAQLAAVVCRERPAAFRLEAKSATTGYVHVAYFDNEAVRWFVTELVSTALDRSRAAGPHARHGRGPSKPEAPVELCPTHNLELANGTCWGCDD</sequence>
<dbReference type="RefSeq" id="WP_143417509.1">
    <property type="nucleotide sequence ID" value="NZ_VJXR01000010.1"/>
</dbReference>
<keyword evidence="3" id="KW-1185">Reference proteome</keyword>